<dbReference type="FunFam" id="3.40.50.1820:FF:000499">
    <property type="entry name" value="Carboxylic ester hydrolase"/>
    <property type="match status" value="1"/>
</dbReference>
<keyword evidence="6" id="KW-1185">Reference proteome</keyword>
<proteinExistence type="inferred from homology"/>
<organism evidence="5 6">
    <name type="scientific">Teratosphaeria nubilosa</name>
    <dbReference type="NCBI Taxonomy" id="161662"/>
    <lineage>
        <taxon>Eukaryota</taxon>
        <taxon>Fungi</taxon>
        <taxon>Dikarya</taxon>
        <taxon>Ascomycota</taxon>
        <taxon>Pezizomycotina</taxon>
        <taxon>Dothideomycetes</taxon>
        <taxon>Dothideomycetidae</taxon>
        <taxon>Mycosphaerellales</taxon>
        <taxon>Teratosphaeriaceae</taxon>
        <taxon>Teratosphaeria</taxon>
    </lineage>
</organism>
<dbReference type="InterPro" id="IPR019819">
    <property type="entry name" value="Carboxylesterase_B_CS"/>
</dbReference>
<evidence type="ECO:0000256" key="2">
    <source>
        <dbReference type="ARBA" id="ARBA00022801"/>
    </source>
</evidence>
<gene>
    <name evidence="5" type="ORF">EJ03DRAFT_293776</name>
</gene>
<dbReference type="Pfam" id="PF00135">
    <property type="entry name" value="COesterase"/>
    <property type="match status" value="1"/>
</dbReference>
<dbReference type="InterPro" id="IPR002018">
    <property type="entry name" value="CarbesteraseB"/>
</dbReference>
<accession>A0A6G1L852</accession>
<dbReference type="OrthoDB" id="408631at2759"/>
<dbReference type="InterPro" id="IPR019826">
    <property type="entry name" value="Carboxylesterase_B_AS"/>
</dbReference>
<dbReference type="AlphaFoldDB" id="A0A6G1L852"/>
<evidence type="ECO:0000313" key="5">
    <source>
        <dbReference type="EMBL" id="KAF2769025.1"/>
    </source>
</evidence>
<dbReference type="EC" id="3.1.1.-" evidence="3"/>
<evidence type="ECO:0000259" key="4">
    <source>
        <dbReference type="Pfam" id="PF00135"/>
    </source>
</evidence>
<dbReference type="GO" id="GO:0016787">
    <property type="term" value="F:hydrolase activity"/>
    <property type="evidence" value="ECO:0007669"/>
    <property type="project" value="UniProtKB-KW"/>
</dbReference>
<evidence type="ECO:0000256" key="3">
    <source>
        <dbReference type="RuleBase" id="RU361235"/>
    </source>
</evidence>
<name>A0A6G1L852_9PEZI</name>
<dbReference type="InterPro" id="IPR029058">
    <property type="entry name" value="AB_hydrolase_fold"/>
</dbReference>
<dbReference type="PROSITE" id="PS00122">
    <property type="entry name" value="CARBOXYLESTERASE_B_1"/>
    <property type="match status" value="1"/>
</dbReference>
<keyword evidence="2 3" id="KW-0378">Hydrolase</keyword>
<reference evidence="5" key="1">
    <citation type="journal article" date="2020" name="Stud. Mycol.">
        <title>101 Dothideomycetes genomes: a test case for predicting lifestyles and emergence of pathogens.</title>
        <authorList>
            <person name="Haridas S."/>
            <person name="Albert R."/>
            <person name="Binder M."/>
            <person name="Bloem J."/>
            <person name="Labutti K."/>
            <person name="Salamov A."/>
            <person name="Andreopoulos B."/>
            <person name="Baker S."/>
            <person name="Barry K."/>
            <person name="Bills G."/>
            <person name="Bluhm B."/>
            <person name="Cannon C."/>
            <person name="Castanera R."/>
            <person name="Culley D."/>
            <person name="Daum C."/>
            <person name="Ezra D."/>
            <person name="Gonzalez J."/>
            <person name="Henrissat B."/>
            <person name="Kuo A."/>
            <person name="Liang C."/>
            <person name="Lipzen A."/>
            <person name="Lutzoni F."/>
            <person name="Magnuson J."/>
            <person name="Mondo S."/>
            <person name="Nolan M."/>
            <person name="Ohm R."/>
            <person name="Pangilinan J."/>
            <person name="Park H.-J."/>
            <person name="Ramirez L."/>
            <person name="Alfaro M."/>
            <person name="Sun H."/>
            <person name="Tritt A."/>
            <person name="Yoshinaga Y."/>
            <person name="Zwiers L.-H."/>
            <person name="Turgeon B."/>
            <person name="Goodwin S."/>
            <person name="Spatafora J."/>
            <person name="Crous P."/>
            <person name="Grigoriev I."/>
        </authorList>
    </citation>
    <scope>NUCLEOTIDE SEQUENCE</scope>
    <source>
        <strain evidence="5">CBS 116005</strain>
    </source>
</reference>
<evidence type="ECO:0000313" key="6">
    <source>
        <dbReference type="Proteomes" id="UP000799436"/>
    </source>
</evidence>
<dbReference type="Gene3D" id="3.40.50.1820">
    <property type="entry name" value="alpha/beta hydrolase"/>
    <property type="match status" value="1"/>
</dbReference>
<dbReference type="Proteomes" id="UP000799436">
    <property type="component" value="Unassembled WGS sequence"/>
</dbReference>
<feature type="domain" description="Carboxylesterase type B" evidence="4">
    <location>
        <begin position="29"/>
        <end position="535"/>
    </location>
</feature>
<dbReference type="PROSITE" id="PS00941">
    <property type="entry name" value="CARBOXYLESTERASE_B_2"/>
    <property type="match status" value="1"/>
</dbReference>
<protein>
    <recommendedName>
        <fullName evidence="3">Carboxylic ester hydrolase</fullName>
        <ecNumber evidence="3">3.1.1.-</ecNumber>
    </recommendedName>
</protein>
<evidence type="ECO:0000256" key="1">
    <source>
        <dbReference type="ARBA" id="ARBA00005964"/>
    </source>
</evidence>
<comment type="similarity">
    <text evidence="1 3">Belongs to the type-B carboxylesterase/lipase family.</text>
</comment>
<dbReference type="PANTHER" id="PTHR11559">
    <property type="entry name" value="CARBOXYLESTERASE"/>
    <property type="match status" value="1"/>
</dbReference>
<dbReference type="SUPFAM" id="SSF53474">
    <property type="entry name" value="alpha/beta-Hydrolases"/>
    <property type="match status" value="1"/>
</dbReference>
<dbReference type="EMBL" id="ML995838">
    <property type="protein sequence ID" value="KAF2769025.1"/>
    <property type="molecule type" value="Genomic_DNA"/>
</dbReference>
<sequence>METAVAQSNSLPIVDLGYELQQATLYNSTGGFYNFSNIRYAAPPTGANRFKAPQPPATNRSVVQQGLPDRICAQANPAWLAIAEAYIPEYLAGQTTFNSSSFKTSSTTSGLPAEDPRTTEDCLFLDVVVPEKVFNNAGKGYDAPVLVWIYGGGYTAGSKSGSGNPAGLIAQSQDNSKDGLIYVSLNYRLGAFGWLSGPTFQETGDANAGLLDQRFALQWVQNNIAKFGGNPHRVTVFGESAGGGSIMHQITAYGGLRGPAPFQQAIPQSPGFMPIVSNQQQESTFQAYLALLKVTSLEQARNLTFTQLQTANIIQVGQSMYGQFTYGPVVDGDFAPALPGELLLHGQYDRNLRVMVGHNADEGLLFTSPFIQNETALTTALLTLLPTLAAWPSNLKYILNTLYPPIFDGSQAMGYTNDIARTAAILSEVVFTCNTFWLDEAFGNKTYGYYFTVPPALHGEDVPYTYYNGGGTSSTVLSTVVALALQDYITTFAETGLPNKAGAPYFQVYGSNATVQDLNITGISQVVDPTANYRCDWWQKALYV</sequence>
<dbReference type="InterPro" id="IPR050309">
    <property type="entry name" value="Type-B_Carboxylest/Lipase"/>
</dbReference>